<evidence type="ECO:0000313" key="3">
    <source>
        <dbReference type="Proteomes" id="UP000692954"/>
    </source>
</evidence>
<sequence length="445" mass="52091">MITNHPAYPKKEIDKYYLQTKLPEYQTVPMNEHQKKTHDYYNDNTHIWNNPHQAKSNAKVFKQLKEQHVKGEKRIKQLQEKEQKEKQELQHNKIIYYNMAREEDLLRLQQRKLERGSLQNLSSQRNDVQVDSITVKPILSRTALLGRPDHLWNKLNQQCQKYVNLLVNPKILQMEEQGVKAINDKIQKDMEIQQIKEELRLQNMEHIKQQSTLRRMTNLEMEQRSGILPSRLSLQRVTTAQTNCRQPKDLIESTLQQLENQQQSQTIQQLQNQIINSAQFNQTSRPYTVGSDFNSISFNAGQAIKNELNNNNNNNNNLTQNQTQTAPIFLVNSQKSKSVSTLSHKHPLDRTEFKGLLLAQAVEQAESNFSKTLKANSSLLKETSVHFSRSKQSMIPKKRIQIKCNNNFANEQNKNDENDLQIVNNMLDSFERKLYRTNNFDDDSL</sequence>
<name>A0A8S1R7D0_9CILI</name>
<organism evidence="2 3">
    <name type="scientific">Paramecium sonneborni</name>
    <dbReference type="NCBI Taxonomy" id="65129"/>
    <lineage>
        <taxon>Eukaryota</taxon>
        <taxon>Sar</taxon>
        <taxon>Alveolata</taxon>
        <taxon>Ciliophora</taxon>
        <taxon>Intramacronucleata</taxon>
        <taxon>Oligohymenophorea</taxon>
        <taxon>Peniculida</taxon>
        <taxon>Parameciidae</taxon>
        <taxon>Paramecium</taxon>
    </lineage>
</organism>
<feature type="coiled-coil region" evidence="1">
    <location>
        <begin position="61"/>
        <end position="92"/>
    </location>
</feature>
<dbReference type="EMBL" id="CAJJDN010000139">
    <property type="protein sequence ID" value="CAD8122630.1"/>
    <property type="molecule type" value="Genomic_DNA"/>
</dbReference>
<comment type="caution">
    <text evidence="2">The sequence shown here is derived from an EMBL/GenBank/DDBJ whole genome shotgun (WGS) entry which is preliminary data.</text>
</comment>
<dbReference type="Proteomes" id="UP000692954">
    <property type="component" value="Unassembled WGS sequence"/>
</dbReference>
<dbReference type="AlphaFoldDB" id="A0A8S1R7D0"/>
<evidence type="ECO:0000313" key="2">
    <source>
        <dbReference type="EMBL" id="CAD8122630.1"/>
    </source>
</evidence>
<gene>
    <name evidence="2" type="ORF">PSON_ATCC_30995.1.T1390143</name>
</gene>
<dbReference type="OrthoDB" id="300604at2759"/>
<evidence type="ECO:0000256" key="1">
    <source>
        <dbReference type="SAM" id="Coils"/>
    </source>
</evidence>
<protein>
    <submittedName>
        <fullName evidence="2">Uncharacterized protein</fullName>
    </submittedName>
</protein>
<reference evidence="2" key="1">
    <citation type="submission" date="2021-01" db="EMBL/GenBank/DDBJ databases">
        <authorList>
            <consortium name="Genoscope - CEA"/>
            <person name="William W."/>
        </authorList>
    </citation>
    <scope>NUCLEOTIDE SEQUENCE</scope>
</reference>
<keyword evidence="3" id="KW-1185">Reference proteome</keyword>
<keyword evidence="1" id="KW-0175">Coiled coil</keyword>
<accession>A0A8S1R7D0</accession>
<proteinExistence type="predicted"/>